<dbReference type="Pfam" id="PF00326">
    <property type="entry name" value="Peptidase_S9"/>
    <property type="match status" value="1"/>
</dbReference>
<dbReference type="InterPro" id="IPR029058">
    <property type="entry name" value="AB_hydrolase_fold"/>
</dbReference>
<dbReference type="SUPFAM" id="SSF53474">
    <property type="entry name" value="alpha/beta-Hydrolases"/>
    <property type="match status" value="1"/>
</dbReference>
<dbReference type="Proteomes" id="UP001155241">
    <property type="component" value="Unassembled WGS sequence"/>
</dbReference>
<dbReference type="GO" id="GO:0006508">
    <property type="term" value="P:proteolysis"/>
    <property type="evidence" value="ECO:0007669"/>
    <property type="project" value="InterPro"/>
</dbReference>
<organism evidence="2 3">
    <name type="scientific">Aeoliella straminimaris</name>
    <dbReference type="NCBI Taxonomy" id="2954799"/>
    <lineage>
        <taxon>Bacteria</taxon>
        <taxon>Pseudomonadati</taxon>
        <taxon>Planctomycetota</taxon>
        <taxon>Planctomycetia</taxon>
        <taxon>Pirellulales</taxon>
        <taxon>Lacipirellulaceae</taxon>
        <taxon>Aeoliella</taxon>
    </lineage>
</organism>
<dbReference type="Gene3D" id="1.10.1330.10">
    <property type="entry name" value="Dockerin domain"/>
    <property type="match status" value="1"/>
</dbReference>
<evidence type="ECO:0000313" key="3">
    <source>
        <dbReference type="Proteomes" id="UP001155241"/>
    </source>
</evidence>
<dbReference type="InterPro" id="IPR018247">
    <property type="entry name" value="EF_Hand_1_Ca_BS"/>
</dbReference>
<gene>
    <name evidence="2" type="ORF">NG895_12235</name>
</gene>
<evidence type="ECO:0000259" key="1">
    <source>
        <dbReference type="Pfam" id="PF00326"/>
    </source>
</evidence>
<name>A0A9X2FAP5_9BACT</name>
<evidence type="ECO:0000313" key="2">
    <source>
        <dbReference type="EMBL" id="MCO6044677.1"/>
    </source>
</evidence>
<dbReference type="RefSeq" id="WP_252852793.1">
    <property type="nucleotide sequence ID" value="NZ_JAMXLR010000038.1"/>
</dbReference>
<dbReference type="SUPFAM" id="SSF63446">
    <property type="entry name" value="Type I dockerin domain"/>
    <property type="match status" value="1"/>
</dbReference>
<sequence length="526" mass="57669">MIMVNLRLCTASKACLRITALRRIAAFFLSTMVTQFGWAEQVSNQFSYSSSVSEDGNGPLDLFAELNYDSARDDAPIAVVMHGYSPTTGNFSNVRANAQRLRNAGFFAISVAMRGRDGSDGVRDSGGVEIYDIYDAVEAVKSAYPDLVDETNIHITGYSGGGGNTMSALTKFPDYFRLGSSYFGISDYGFDQSSGWYFNGAASNHQSRLRADIGNPTLDSPIVEDRYHARASNLASKNNPYSEIHLFVNSNEPTCPPVNVTSYRDNAVSAAVTEGEFDNIHLHIPSTSGTYEDFNGNGVNDSGEMQWWPHGFPDADEQHAAESWYLDRLLAGSIPEPVLNTEDELFVAGFVKTKKFELWLGDGANAAGQMQYSLSPTEKSFSLQILSNNRGIETQFSVDTSDMQGQEVDVLLNGMHVESLSISDEYQSTSLRHNDTLLLRLAKEGDYDRDGTVGLKDYEYWRSTFGSTVDLLADGNKDGIVDLVDYTIWRNNFGTSGVAVPTTNVPEPAALLLAATAVFTHVFVCR</sequence>
<dbReference type="Gene3D" id="3.40.50.1820">
    <property type="entry name" value="alpha/beta hydrolase"/>
    <property type="match status" value="1"/>
</dbReference>
<proteinExistence type="predicted"/>
<dbReference type="InterPro" id="IPR036439">
    <property type="entry name" value="Dockerin_dom_sf"/>
</dbReference>
<protein>
    <submittedName>
        <fullName evidence="2">Prolyl oligopeptidase family serine peptidase</fullName>
    </submittedName>
</protein>
<feature type="domain" description="Peptidase S9 prolyl oligopeptidase catalytic" evidence="1">
    <location>
        <begin position="94"/>
        <end position="193"/>
    </location>
</feature>
<dbReference type="GO" id="GO:0008236">
    <property type="term" value="F:serine-type peptidase activity"/>
    <property type="evidence" value="ECO:0007669"/>
    <property type="project" value="InterPro"/>
</dbReference>
<keyword evidence="3" id="KW-1185">Reference proteome</keyword>
<dbReference type="AlphaFoldDB" id="A0A9X2FAP5"/>
<reference evidence="2" key="1">
    <citation type="submission" date="2022-06" db="EMBL/GenBank/DDBJ databases">
        <title>Aeoliella straminimaris, a novel planctomycete from sediments.</title>
        <authorList>
            <person name="Vitorino I.R."/>
            <person name="Lage O.M."/>
        </authorList>
    </citation>
    <scope>NUCLEOTIDE SEQUENCE</scope>
    <source>
        <strain evidence="2">ICT_H6.2</strain>
    </source>
</reference>
<dbReference type="InterPro" id="IPR001375">
    <property type="entry name" value="Peptidase_S9_cat"/>
</dbReference>
<dbReference type="PROSITE" id="PS00018">
    <property type="entry name" value="EF_HAND_1"/>
    <property type="match status" value="2"/>
</dbReference>
<dbReference type="GO" id="GO:0000272">
    <property type="term" value="P:polysaccharide catabolic process"/>
    <property type="evidence" value="ECO:0007669"/>
    <property type="project" value="InterPro"/>
</dbReference>
<dbReference type="EMBL" id="JAMXLR010000038">
    <property type="protein sequence ID" value="MCO6044677.1"/>
    <property type="molecule type" value="Genomic_DNA"/>
</dbReference>
<accession>A0A9X2FAP5</accession>
<comment type="caution">
    <text evidence="2">The sequence shown here is derived from an EMBL/GenBank/DDBJ whole genome shotgun (WGS) entry which is preliminary data.</text>
</comment>